<evidence type="ECO:0000313" key="1">
    <source>
        <dbReference type="EMBL" id="MBL0424139.1"/>
    </source>
</evidence>
<evidence type="ECO:0000313" key="2">
    <source>
        <dbReference type="Proteomes" id="UP000622707"/>
    </source>
</evidence>
<dbReference type="Proteomes" id="UP000622707">
    <property type="component" value="Unassembled WGS sequence"/>
</dbReference>
<organism evidence="1 2">
    <name type="scientific">Ramlibacter alkalitolerans</name>
    <dbReference type="NCBI Taxonomy" id="2039631"/>
    <lineage>
        <taxon>Bacteria</taxon>
        <taxon>Pseudomonadati</taxon>
        <taxon>Pseudomonadota</taxon>
        <taxon>Betaproteobacteria</taxon>
        <taxon>Burkholderiales</taxon>
        <taxon>Comamonadaceae</taxon>
        <taxon>Ramlibacter</taxon>
    </lineage>
</organism>
<keyword evidence="2" id="KW-1185">Reference proteome</keyword>
<accession>A0ABS1JIT5</accession>
<gene>
    <name evidence="1" type="ORF">JI746_03380</name>
</gene>
<protein>
    <submittedName>
        <fullName evidence="1">Uncharacterized protein</fullName>
    </submittedName>
</protein>
<proteinExistence type="predicted"/>
<dbReference type="EMBL" id="JAEQND010000002">
    <property type="protein sequence ID" value="MBL0424139.1"/>
    <property type="molecule type" value="Genomic_DNA"/>
</dbReference>
<sequence>MYYLLAFTGVIFFLSFVAWREPALRHVGMPHGGFDRPSRGAGAPAAQAAGAVAGRFPLEERKQEKPCLTPVDCVQDGKCAGHCGWR</sequence>
<name>A0ABS1JIT5_9BURK</name>
<reference evidence="1 2" key="1">
    <citation type="journal article" date="2017" name="Int. J. Syst. Evol. Microbiol.">
        <title>Ramlibacter alkalitolerans sp. nov., alkali-tolerant bacterium isolated from soil of ginseng.</title>
        <authorList>
            <person name="Lee D.H."/>
            <person name="Cha C.J."/>
        </authorList>
    </citation>
    <scope>NUCLEOTIDE SEQUENCE [LARGE SCALE GENOMIC DNA]</scope>
    <source>
        <strain evidence="1 2">KACC 19305</strain>
    </source>
</reference>
<dbReference type="RefSeq" id="WP_201687387.1">
    <property type="nucleotide sequence ID" value="NZ_JAEQND010000002.1"/>
</dbReference>
<comment type="caution">
    <text evidence="1">The sequence shown here is derived from an EMBL/GenBank/DDBJ whole genome shotgun (WGS) entry which is preliminary data.</text>
</comment>